<dbReference type="VEuPathDB" id="FungiDB:PV07_06129"/>
<reference evidence="2 3" key="1">
    <citation type="submission" date="2015-01" db="EMBL/GenBank/DDBJ databases">
        <title>The Genome Sequence of Cladophialophora immunda CBS83496.</title>
        <authorList>
            <consortium name="The Broad Institute Genomics Platform"/>
            <person name="Cuomo C."/>
            <person name="de Hoog S."/>
            <person name="Gorbushina A."/>
            <person name="Stielow B."/>
            <person name="Teixiera M."/>
            <person name="Abouelleil A."/>
            <person name="Chapman S.B."/>
            <person name="Priest M."/>
            <person name="Young S.K."/>
            <person name="Wortman J."/>
            <person name="Nusbaum C."/>
            <person name="Birren B."/>
        </authorList>
    </citation>
    <scope>NUCLEOTIDE SEQUENCE [LARGE SCALE GENOMIC DNA]</scope>
    <source>
        <strain evidence="2 3">CBS 83496</strain>
    </source>
</reference>
<evidence type="ECO:0008006" key="4">
    <source>
        <dbReference type="Google" id="ProtNLM"/>
    </source>
</evidence>
<protein>
    <recommendedName>
        <fullName evidence="4">Fungal N-terminal domain-containing protein</fullName>
    </recommendedName>
</protein>
<feature type="region of interest" description="Disordered" evidence="1">
    <location>
        <begin position="450"/>
        <end position="587"/>
    </location>
</feature>
<dbReference type="EMBL" id="KN847042">
    <property type="protein sequence ID" value="KIW30380.1"/>
    <property type="molecule type" value="Genomic_DNA"/>
</dbReference>
<name>A0A0D2CJU1_9EURO</name>
<dbReference type="PANTHER" id="PTHR36167">
    <property type="entry name" value="C2H2 FINGER DOMAIN TRANSCRIPTION FACTOR (EUROFUNG)-RELATED"/>
    <property type="match status" value="1"/>
</dbReference>
<dbReference type="HOGENOM" id="CLU_494343_0_0_1"/>
<dbReference type="Proteomes" id="UP000054466">
    <property type="component" value="Unassembled WGS sequence"/>
</dbReference>
<sequence>MAEVGLIGTIVGVAGAGVKLSITLYTFSETVATAPAKVRDMARDVSLTSAVLEELGANLRQGDQATLYSGAAVQTATDVVAECECVFREMDGMVARAMESASRKGLKKGGKLALSARDRLQGPFMEPKMEVLKGNLDRLKSTLVLMLHVLTYARDLRVEKKTASQDDDDAYQRTLLENLLRANEEATRNYQHLLKTIGPDGETPAPGQAQTEGPDAANAQFPGALRESAAGGPFVAPPRDIPPGQNIDGSTPRGLLPQQPPLVSTIRGCLERIERALLQVDQASSLPGHSPRVGVHIELEKDFGSPRYAPGRPNPWVVLSIVRKDRRWPERASTPSKFEPDDLDMYASVAAGAIESISIEEEAPQYRNRPQMRIDEGAGVMRERINRVSRRPGPLPVLEGESEPLDPSIRVQRRSSGKPWYSSVWESLPSPTAALGSIQETVKNSGLFFGVDEESENPDTVLEYHKHGESGAGASQAANSAGPRIARSQTFDDILNAPPVKGPSTSPLPVTTTLESPKPDLESTDNSNTIPAPPEAAMDEEPAKHELPNPSATVARTEEPSKETADSSVEDTVGKQELAEQGEPDAVNQLLKQWTTLYDDQ</sequence>
<dbReference type="GeneID" id="27345323"/>
<accession>A0A0D2CJU1</accession>
<feature type="compositionally biased region" description="Low complexity" evidence="1">
    <location>
        <begin position="503"/>
        <end position="516"/>
    </location>
</feature>
<dbReference type="OrthoDB" id="5431013at2759"/>
<evidence type="ECO:0000313" key="3">
    <source>
        <dbReference type="Proteomes" id="UP000054466"/>
    </source>
</evidence>
<feature type="compositionally biased region" description="Low complexity" evidence="1">
    <location>
        <begin position="472"/>
        <end position="482"/>
    </location>
</feature>
<dbReference type="GO" id="GO:0006355">
    <property type="term" value="P:regulation of DNA-templated transcription"/>
    <property type="evidence" value="ECO:0007669"/>
    <property type="project" value="InterPro"/>
</dbReference>
<dbReference type="STRING" id="569365.A0A0D2CJU1"/>
<feature type="compositionally biased region" description="Basic and acidic residues" evidence="1">
    <location>
        <begin position="556"/>
        <end position="565"/>
    </location>
</feature>
<organism evidence="2 3">
    <name type="scientific">Cladophialophora immunda</name>
    <dbReference type="NCBI Taxonomy" id="569365"/>
    <lineage>
        <taxon>Eukaryota</taxon>
        <taxon>Fungi</taxon>
        <taxon>Dikarya</taxon>
        <taxon>Ascomycota</taxon>
        <taxon>Pezizomycotina</taxon>
        <taxon>Eurotiomycetes</taxon>
        <taxon>Chaetothyriomycetidae</taxon>
        <taxon>Chaetothyriales</taxon>
        <taxon>Herpotrichiellaceae</taxon>
        <taxon>Cladophialophora</taxon>
    </lineage>
</organism>
<gene>
    <name evidence="2" type="ORF">PV07_06129</name>
</gene>
<dbReference type="RefSeq" id="XP_016250596.1">
    <property type="nucleotide sequence ID" value="XM_016393077.1"/>
</dbReference>
<proteinExistence type="predicted"/>
<keyword evidence="3" id="KW-1185">Reference proteome</keyword>
<evidence type="ECO:0000313" key="2">
    <source>
        <dbReference type="EMBL" id="KIW30380.1"/>
    </source>
</evidence>
<dbReference type="AlphaFoldDB" id="A0A0D2CJU1"/>
<dbReference type="InterPro" id="IPR039327">
    <property type="entry name" value="CON7-like"/>
</dbReference>
<feature type="region of interest" description="Disordered" evidence="1">
    <location>
        <begin position="196"/>
        <end position="260"/>
    </location>
</feature>
<evidence type="ECO:0000256" key="1">
    <source>
        <dbReference type="SAM" id="MobiDB-lite"/>
    </source>
</evidence>
<dbReference type="PANTHER" id="PTHR36167:SF4">
    <property type="entry name" value="FUNGAL N-TERMINAL DOMAIN-CONTAINING PROTEIN"/>
    <property type="match status" value="1"/>
</dbReference>